<organism evidence="2 3">
    <name type="scientific">Methanobacterium alkalithermotolerans</name>
    <dbReference type="NCBI Taxonomy" id="2731220"/>
    <lineage>
        <taxon>Archaea</taxon>
        <taxon>Methanobacteriati</taxon>
        <taxon>Methanobacteriota</taxon>
        <taxon>Methanomada group</taxon>
        <taxon>Methanobacteria</taxon>
        <taxon>Methanobacteriales</taxon>
        <taxon>Methanobacteriaceae</taxon>
        <taxon>Methanobacterium</taxon>
    </lineage>
</organism>
<dbReference type="KEGG" id="meme:HYG87_00480"/>
<proteinExistence type="predicted"/>
<dbReference type="OrthoDB" id="190812at2157"/>
<evidence type="ECO:0000313" key="2">
    <source>
        <dbReference type="EMBL" id="QUH22347.1"/>
    </source>
</evidence>
<dbReference type="EMBL" id="CP058560">
    <property type="protein sequence ID" value="QUH22347.1"/>
    <property type="molecule type" value="Genomic_DNA"/>
</dbReference>
<keyword evidence="1" id="KW-0812">Transmembrane</keyword>
<gene>
    <name evidence="2" type="ORF">HYG87_00480</name>
</gene>
<feature type="transmembrane region" description="Helical" evidence="1">
    <location>
        <begin position="6"/>
        <end position="22"/>
    </location>
</feature>
<evidence type="ECO:0000256" key="1">
    <source>
        <dbReference type="SAM" id="Phobius"/>
    </source>
</evidence>
<keyword evidence="1" id="KW-1133">Transmembrane helix</keyword>
<protein>
    <submittedName>
        <fullName evidence="2">Uncharacterized protein</fullName>
    </submittedName>
</protein>
<dbReference type="GeneID" id="64819194"/>
<reference evidence="2" key="1">
    <citation type="submission" date="2020-07" db="EMBL/GenBank/DDBJ databases">
        <title>Methanobacterium. sp. MethCan genome.</title>
        <authorList>
            <person name="Postec A."/>
            <person name="Quemeneur M."/>
        </authorList>
    </citation>
    <scope>NUCLEOTIDE SEQUENCE</scope>
    <source>
        <strain evidence="2">MethCAN</strain>
    </source>
</reference>
<evidence type="ECO:0000313" key="3">
    <source>
        <dbReference type="Proteomes" id="UP000681041"/>
    </source>
</evidence>
<keyword evidence="3" id="KW-1185">Reference proteome</keyword>
<keyword evidence="1" id="KW-0472">Membrane</keyword>
<sequence length="92" mass="10754">MDKLEGIIFIIIVLVAFSGFTYQETQINEKKDDLLIYVNAAVMLIENEGPGAFSQFYTPEWFKGDKYIFIWRMDGVRLVYPPEPEKINQDIE</sequence>
<dbReference type="Proteomes" id="UP000681041">
    <property type="component" value="Chromosome"/>
</dbReference>
<dbReference type="RefSeq" id="WP_211533291.1">
    <property type="nucleotide sequence ID" value="NZ_CP058560.1"/>
</dbReference>
<name>A0A8T8K308_9EURY</name>
<dbReference type="AlphaFoldDB" id="A0A8T8K308"/>
<accession>A0A8T8K308</accession>